<organism evidence="2 3">
    <name type="scientific">Streptantibioticus ferralitis</name>
    <dbReference type="NCBI Taxonomy" id="236510"/>
    <lineage>
        <taxon>Bacteria</taxon>
        <taxon>Bacillati</taxon>
        <taxon>Actinomycetota</taxon>
        <taxon>Actinomycetes</taxon>
        <taxon>Kitasatosporales</taxon>
        <taxon>Streptomycetaceae</taxon>
        <taxon>Streptantibioticus</taxon>
    </lineage>
</organism>
<name>A0ABT5ZAU0_9ACTN</name>
<dbReference type="RefSeq" id="WP_275822055.1">
    <property type="nucleotide sequence ID" value="NZ_BAAANM010000041.1"/>
</dbReference>
<accession>A0ABT5ZAU0</accession>
<sequence length="99" mass="11274">MKPQTYSMTEPLIERLKSAVWHTIQKPDGYHNVSQLVRAAVDQEVTRLEAKYNHGRPFPKVTTRLPTGPSPEGAMRGAQIRARNRRRASEQDPDHDDSP</sequence>
<dbReference type="Gene3D" id="6.10.180.30">
    <property type="match status" value="1"/>
</dbReference>
<keyword evidence="3" id="KW-1185">Reference proteome</keyword>
<proteinExistence type="predicted"/>
<comment type="caution">
    <text evidence="2">The sequence shown here is derived from an EMBL/GenBank/DDBJ whole genome shotgun (WGS) entry which is preliminary data.</text>
</comment>
<reference evidence="2 3" key="1">
    <citation type="submission" date="2023-03" db="EMBL/GenBank/DDBJ databases">
        <title>Draft genome sequence of type strain Streptomyces ferralitis JCM 14344.</title>
        <authorList>
            <person name="Klaysubun C."/>
            <person name="Duangmal K."/>
        </authorList>
    </citation>
    <scope>NUCLEOTIDE SEQUENCE [LARGE SCALE GENOMIC DNA]</scope>
    <source>
        <strain evidence="2 3">JCM 14344</strain>
    </source>
</reference>
<protein>
    <recommendedName>
        <fullName evidence="4">Centromere-binding protein ParB C-terminal domain-containing protein</fullName>
    </recommendedName>
</protein>
<evidence type="ECO:0008006" key="4">
    <source>
        <dbReference type="Google" id="ProtNLM"/>
    </source>
</evidence>
<dbReference type="EMBL" id="JARHTQ010000043">
    <property type="protein sequence ID" value="MDF2260944.1"/>
    <property type="molecule type" value="Genomic_DNA"/>
</dbReference>
<evidence type="ECO:0000313" key="3">
    <source>
        <dbReference type="Proteomes" id="UP001220022"/>
    </source>
</evidence>
<gene>
    <name evidence="2" type="ORF">P2L57_36085</name>
</gene>
<dbReference type="Proteomes" id="UP001220022">
    <property type="component" value="Unassembled WGS sequence"/>
</dbReference>
<feature type="compositionally biased region" description="Basic and acidic residues" evidence="1">
    <location>
        <begin position="87"/>
        <end position="99"/>
    </location>
</feature>
<evidence type="ECO:0000313" key="2">
    <source>
        <dbReference type="EMBL" id="MDF2260944.1"/>
    </source>
</evidence>
<feature type="region of interest" description="Disordered" evidence="1">
    <location>
        <begin position="54"/>
        <end position="99"/>
    </location>
</feature>
<evidence type="ECO:0000256" key="1">
    <source>
        <dbReference type="SAM" id="MobiDB-lite"/>
    </source>
</evidence>